<dbReference type="InterPro" id="IPR038501">
    <property type="entry name" value="Spore_GerAC_C_sf"/>
</dbReference>
<dbReference type="Gene3D" id="3.30.300.210">
    <property type="entry name" value="Nutrient germinant receptor protein C, domain 3"/>
    <property type="match status" value="1"/>
</dbReference>
<evidence type="ECO:0000259" key="9">
    <source>
        <dbReference type="Pfam" id="PF05504"/>
    </source>
</evidence>
<dbReference type="GO" id="GO:0016020">
    <property type="term" value="C:membrane"/>
    <property type="evidence" value="ECO:0007669"/>
    <property type="project" value="UniProtKB-SubCell"/>
</dbReference>
<feature type="coiled-coil region" evidence="8">
    <location>
        <begin position="316"/>
        <end position="351"/>
    </location>
</feature>
<evidence type="ECO:0000259" key="10">
    <source>
        <dbReference type="Pfam" id="PF25198"/>
    </source>
</evidence>
<dbReference type="KEGG" id="afl:Aflv_2820"/>
<evidence type="ECO:0000256" key="1">
    <source>
        <dbReference type="ARBA" id="ARBA00004635"/>
    </source>
</evidence>
<keyword evidence="4" id="KW-0732">Signal</keyword>
<dbReference type="InterPro" id="IPR008844">
    <property type="entry name" value="Spore_GerAC-like"/>
</dbReference>
<evidence type="ECO:0000256" key="6">
    <source>
        <dbReference type="ARBA" id="ARBA00023139"/>
    </source>
</evidence>
<evidence type="ECO:0000313" key="11">
    <source>
        <dbReference type="EMBL" id="ACJ35173.1"/>
    </source>
</evidence>
<keyword evidence="3" id="KW-0309">Germination</keyword>
<dbReference type="PANTHER" id="PTHR35789">
    <property type="entry name" value="SPORE GERMINATION PROTEIN B3"/>
    <property type="match status" value="1"/>
</dbReference>
<evidence type="ECO:0000256" key="4">
    <source>
        <dbReference type="ARBA" id="ARBA00022729"/>
    </source>
</evidence>
<dbReference type="STRING" id="491915.Aflv_2820"/>
<organism evidence="11 12">
    <name type="scientific">Anoxybacillus flavithermus (strain DSM 21510 / WK1)</name>
    <dbReference type="NCBI Taxonomy" id="491915"/>
    <lineage>
        <taxon>Bacteria</taxon>
        <taxon>Bacillati</taxon>
        <taxon>Bacillota</taxon>
        <taxon>Bacilli</taxon>
        <taxon>Bacillales</taxon>
        <taxon>Anoxybacillaceae</taxon>
        <taxon>Anoxybacillus</taxon>
    </lineage>
</organism>
<gene>
    <name evidence="11" type="ordered locus">Aflv_2820</name>
</gene>
<dbReference type="Pfam" id="PF05504">
    <property type="entry name" value="Spore_GerAC"/>
    <property type="match status" value="1"/>
</dbReference>
<dbReference type="Proteomes" id="UP000000742">
    <property type="component" value="Chromosome"/>
</dbReference>
<dbReference type="HOGENOM" id="CLU_051140_1_0_9"/>
<dbReference type="GO" id="GO:0009847">
    <property type="term" value="P:spore germination"/>
    <property type="evidence" value="ECO:0007669"/>
    <property type="project" value="InterPro"/>
</dbReference>
<keyword evidence="6" id="KW-0564">Palmitate</keyword>
<keyword evidence="8" id="KW-0175">Coiled coil</keyword>
<dbReference type="AlphaFoldDB" id="B7GMS1"/>
<evidence type="ECO:0000256" key="5">
    <source>
        <dbReference type="ARBA" id="ARBA00023136"/>
    </source>
</evidence>
<dbReference type="InterPro" id="IPR046953">
    <property type="entry name" value="Spore_GerAC-like_C"/>
</dbReference>
<evidence type="ECO:0000256" key="2">
    <source>
        <dbReference type="ARBA" id="ARBA00007886"/>
    </source>
</evidence>
<evidence type="ECO:0000256" key="3">
    <source>
        <dbReference type="ARBA" id="ARBA00022544"/>
    </source>
</evidence>
<reference evidence="11 12" key="1">
    <citation type="journal article" date="2008" name="Genome Biol.">
        <title>Encapsulated in silica: genome, proteome and physiology of the thermophilic bacterium Anoxybacillus flavithermus WK1.</title>
        <authorList>
            <person name="Saw J.H."/>
            <person name="Mountain B.W."/>
            <person name="Feng L."/>
            <person name="Omelchenko M.V."/>
            <person name="Hou S."/>
            <person name="Saito J.A."/>
            <person name="Stott M.B."/>
            <person name="Li D."/>
            <person name="Zhao G."/>
            <person name="Wu J."/>
            <person name="Galperin M.Y."/>
            <person name="Koonin E.V."/>
            <person name="Makarova K.S."/>
            <person name="Wolf Y.I."/>
            <person name="Rigden D.J."/>
            <person name="Dunfield P.F."/>
            <person name="Wang L."/>
            <person name="Alam M."/>
        </authorList>
    </citation>
    <scope>NUCLEOTIDE SEQUENCE [LARGE SCALE GENOMIC DNA]</scope>
    <source>
        <strain evidence="12">DSM 21510 / WK1</strain>
    </source>
</reference>
<sequence>MVGAIRLMGSLHFSYHFVYLRFCCAMVPRGKKEMKRWIYMFLCLFFIAGCNAKTQLDELTLALTVGLDESQNGKLLIYSISPVFNKESENIYEVIRTLGVTPRDGRSKANAFASGKIVGGKVQNVIVSKTFAETHDMFSYLDVFYRDPKNSITANFIVFDGPLKKLMYIHLKDKPRLSVAIRDVILTAHTSKQTTKANMLLFHRLALDRAQTPFAPMLKVHKGDLVAGGIALFNEQRKYVGSLSQTESPYFSILQKNIKPSTFLTLAIKGLTKQKEYISISVEHGDFSYKPSFRNGTFHFDVHMRLGVVMTESTTYIDMKKEKKKLEKLLAKEIQKQLELVVKKLQTYEVDPIGFGLYARAYEYKQFQKQKSWAKAFAKAEINIHPTVEIISYGVLQ</sequence>
<evidence type="ECO:0000256" key="8">
    <source>
        <dbReference type="SAM" id="Coils"/>
    </source>
</evidence>
<accession>B7GMS1</accession>
<evidence type="ECO:0000313" key="12">
    <source>
        <dbReference type="Proteomes" id="UP000000742"/>
    </source>
</evidence>
<dbReference type="EMBL" id="CP000922">
    <property type="protein sequence ID" value="ACJ35173.1"/>
    <property type="molecule type" value="Genomic_DNA"/>
</dbReference>
<dbReference type="PANTHER" id="PTHR35789:SF1">
    <property type="entry name" value="SPORE GERMINATION PROTEIN B3"/>
    <property type="match status" value="1"/>
</dbReference>
<dbReference type="eggNOG" id="ENOG502ZAZ3">
    <property type="taxonomic scope" value="Bacteria"/>
</dbReference>
<name>B7GMS1_ANOFW</name>
<comment type="subcellular location">
    <subcellularLocation>
        <location evidence="1">Membrane</location>
        <topology evidence="1">Lipid-anchor</topology>
    </subcellularLocation>
</comment>
<dbReference type="Pfam" id="PF25198">
    <property type="entry name" value="Spore_GerAC_N"/>
    <property type="match status" value="1"/>
</dbReference>
<feature type="domain" description="Spore germination protein N-terminal" evidence="10">
    <location>
        <begin position="54"/>
        <end position="220"/>
    </location>
</feature>
<keyword evidence="5" id="KW-0472">Membrane</keyword>
<dbReference type="InterPro" id="IPR057336">
    <property type="entry name" value="GerAC_N"/>
</dbReference>
<proteinExistence type="inferred from homology"/>
<dbReference type="NCBIfam" id="TIGR02887">
    <property type="entry name" value="spore_ger_x_C"/>
    <property type="match status" value="1"/>
</dbReference>
<evidence type="ECO:0000256" key="7">
    <source>
        <dbReference type="ARBA" id="ARBA00023288"/>
    </source>
</evidence>
<comment type="similarity">
    <text evidence="2">Belongs to the GerABKC lipoprotein family.</text>
</comment>
<protein>
    <submittedName>
        <fullName evidence="11">Spore germination protein SC</fullName>
    </submittedName>
</protein>
<keyword evidence="7" id="KW-0449">Lipoprotein</keyword>
<feature type="domain" description="Spore germination GerAC-like C-terminal" evidence="9">
    <location>
        <begin position="229"/>
        <end position="394"/>
    </location>
</feature>